<dbReference type="AlphaFoldDB" id="A0A420ZAZ1"/>
<sequence>MELNLLERTSRPLQVIAKIITDSRYRAFWKYNRQVSKILKYNHDFLLRYKHSILDEIIEFQNDAYDCYTNMVKTFENSPFKDDYFSRFCLPNYVTYVLFPISFSLYPALLTAYLPHCYSSLRLAVEALGVMYLAEDIPDNWYERKLRRFRRMIRRRAISAVISKADPKLGSLFSKFSDWLHAVNYLKRVTEYFFKSHELPPRSLGSPMPYKEADLEELDQLENDINAVRRLVPQILRKWYYRIGLQP</sequence>
<organism evidence="2 3">
    <name type="scientific">candidate division Kazan bacterium</name>
    <dbReference type="NCBI Taxonomy" id="2202143"/>
    <lineage>
        <taxon>Bacteria</taxon>
        <taxon>Bacteria division Kazan-3B-28</taxon>
    </lineage>
</organism>
<name>A0A420ZAZ1_UNCK3</name>
<reference evidence="2 3" key="1">
    <citation type="submission" date="2018-06" db="EMBL/GenBank/DDBJ databases">
        <title>Extensive metabolic versatility and redundancy in microbially diverse, dynamic hydrothermal sediments.</title>
        <authorList>
            <person name="Dombrowski N."/>
            <person name="Teske A."/>
            <person name="Baker B.J."/>
        </authorList>
    </citation>
    <scope>NUCLEOTIDE SEQUENCE [LARGE SCALE GENOMIC DNA]</scope>
    <source>
        <strain evidence="2">B79_G16</strain>
    </source>
</reference>
<feature type="coiled-coil region" evidence="1">
    <location>
        <begin position="211"/>
        <end position="238"/>
    </location>
</feature>
<comment type="caution">
    <text evidence="2">The sequence shown here is derived from an EMBL/GenBank/DDBJ whole genome shotgun (WGS) entry which is preliminary data.</text>
</comment>
<evidence type="ECO:0000313" key="2">
    <source>
        <dbReference type="EMBL" id="RLC35787.1"/>
    </source>
</evidence>
<protein>
    <submittedName>
        <fullName evidence="2">Uncharacterized protein</fullName>
    </submittedName>
</protein>
<proteinExistence type="predicted"/>
<keyword evidence="1" id="KW-0175">Coiled coil</keyword>
<evidence type="ECO:0000256" key="1">
    <source>
        <dbReference type="SAM" id="Coils"/>
    </source>
</evidence>
<accession>A0A420ZAZ1</accession>
<gene>
    <name evidence="2" type="ORF">DRH29_05760</name>
</gene>
<dbReference type="Proteomes" id="UP000281261">
    <property type="component" value="Unassembled WGS sequence"/>
</dbReference>
<dbReference type="EMBL" id="QMNG01000120">
    <property type="protein sequence ID" value="RLC35787.1"/>
    <property type="molecule type" value="Genomic_DNA"/>
</dbReference>
<evidence type="ECO:0000313" key="3">
    <source>
        <dbReference type="Proteomes" id="UP000281261"/>
    </source>
</evidence>